<protein>
    <submittedName>
        <fullName evidence="2">Uncharacterized protein</fullName>
    </submittedName>
</protein>
<dbReference type="SMR" id="A0A1D6Q5A7"/>
<reference evidence="2" key="1">
    <citation type="submission" date="2015-12" db="EMBL/GenBank/DDBJ databases">
        <title>Update maize B73 reference genome by single molecule sequencing technologies.</title>
        <authorList>
            <consortium name="Maize Genome Sequencing Project"/>
            <person name="Ware D."/>
        </authorList>
    </citation>
    <scope>NUCLEOTIDE SEQUENCE</scope>
    <source>
        <tissue evidence="2">Seedling</tissue>
    </source>
</reference>
<dbReference type="GO" id="GO:0031507">
    <property type="term" value="P:heterochromatin formation"/>
    <property type="evidence" value="ECO:0007669"/>
    <property type="project" value="InterPro"/>
</dbReference>
<dbReference type="AlphaFoldDB" id="A0A1D6Q5A7"/>
<sequence>MHNCFSYHDYCRVLEKIEKVCSKRLDNQLLHQNKDRKEFNTLIKEQEFRSFKGHACSYRVHYECVIPITIYHRVKLPKLFFSILLKVFHKYMRSQLIKFVRRQINDRNKEKRIRERWIFEATAGYLKKGEQELKFLGMQSLTTEIEAIASTRELEETITDKDSDIFQLETIIGNLQSSIETNGGAEDGLSVDATECLVDSMSSHFNNAPTEFSEKVGIQASVSSPPQEEGGNVARSCSSFVNDKTLVLSKAVAADLENEPPVRKKQRCMNPDDDALEGSCSRAQRNLPDQSDSDIHEIALHNEEEPQAERLPSANVNQMEQADVAANKEVSSGVTSSFGQVTE</sequence>
<dbReference type="EMBL" id="CM000780">
    <property type="protein sequence ID" value="AQK53724.1"/>
    <property type="molecule type" value="Genomic_DNA"/>
</dbReference>
<dbReference type="STRING" id="4577.A0A1D6Q5A7"/>
<dbReference type="eggNOG" id="ENOG502RRPF">
    <property type="taxonomic scope" value="Eukaryota"/>
</dbReference>
<dbReference type="FunCoup" id="A0A1D6Q5A7">
    <property type="interactions" value="1111"/>
</dbReference>
<evidence type="ECO:0000313" key="2">
    <source>
        <dbReference type="EMBL" id="AQK53724.1"/>
    </source>
</evidence>
<evidence type="ECO:0000256" key="1">
    <source>
        <dbReference type="SAM" id="MobiDB-lite"/>
    </source>
</evidence>
<proteinExistence type="predicted"/>
<dbReference type="PANTHER" id="PTHR35116">
    <property type="entry name" value="HELICASE PROTEIN MOM1"/>
    <property type="match status" value="1"/>
</dbReference>
<dbReference type="InParanoid" id="A0A1D6Q5A7"/>
<dbReference type="InterPro" id="IPR039322">
    <property type="entry name" value="MOM1"/>
</dbReference>
<gene>
    <name evidence="2" type="ORF">ZEAMMB73_Zm00001d051158</name>
</gene>
<feature type="region of interest" description="Disordered" evidence="1">
    <location>
        <begin position="258"/>
        <end position="291"/>
    </location>
</feature>
<accession>A0A1D6Q5A7</accession>
<feature type="compositionally biased region" description="Polar residues" evidence="1">
    <location>
        <begin position="281"/>
        <end position="290"/>
    </location>
</feature>
<dbReference type="PaxDb" id="4577-GRMZM2G460360_P01"/>
<organism evidence="2">
    <name type="scientific">Zea mays</name>
    <name type="common">Maize</name>
    <dbReference type="NCBI Taxonomy" id="4577"/>
    <lineage>
        <taxon>Eukaryota</taxon>
        <taxon>Viridiplantae</taxon>
        <taxon>Streptophyta</taxon>
        <taxon>Embryophyta</taxon>
        <taxon>Tracheophyta</taxon>
        <taxon>Spermatophyta</taxon>
        <taxon>Magnoliopsida</taxon>
        <taxon>Liliopsida</taxon>
        <taxon>Poales</taxon>
        <taxon>Poaceae</taxon>
        <taxon>PACMAD clade</taxon>
        <taxon>Panicoideae</taxon>
        <taxon>Andropogonodae</taxon>
        <taxon>Andropogoneae</taxon>
        <taxon>Tripsacinae</taxon>
        <taxon>Zea</taxon>
    </lineage>
</organism>
<name>A0A1D6Q5A7_MAIZE</name>
<dbReference type="PANTHER" id="PTHR35116:SF6">
    <property type="entry name" value="OS02G0625900 PROTEIN"/>
    <property type="match status" value="1"/>
</dbReference>